<evidence type="ECO:0000313" key="8">
    <source>
        <dbReference type="Proteomes" id="UP000092154"/>
    </source>
</evidence>
<proteinExistence type="inferred from homology"/>
<dbReference type="EMBL" id="KV448804">
    <property type="protein sequence ID" value="OAX33253.1"/>
    <property type="molecule type" value="Genomic_DNA"/>
</dbReference>
<dbReference type="AlphaFoldDB" id="A0A1B7MKW5"/>
<protein>
    <recommendedName>
        <fullName evidence="6">VPS37 C-terminal domain-containing protein</fullName>
    </recommendedName>
</protein>
<dbReference type="GO" id="GO:0015031">
    <property type="term" value="P:protein transport"/>
    <property type="evidence" value="ECO:0007669"/>
    <property type="project" value="UniProtKB-KW"/>
</dbReference>
<evidence type="ECO:0000256" key="1">
    <source>
        <dbReference type="ARBA" id="ARBA00004177"/>
    </source>
</evidence>
<reference evidence="7 8" key="1">
    <citation type="submission" date="2016-06" db="EMBL/GenBank/DDBJ databases">
        <title>Comparative genomics of the ectomycorrhizal sister species Rhizopogon vinicolor and Rhizopogon vesiculosus (Basidiomycota: Boletales) reveals a divergence of the mating type B locus.</title>
        <authorList>
            <consortium name="DOE Joint Genome Institute"/>
            <person name="Mujic A.B."/>
            <person name="Kuo A."/>
            <person name="Tritt A."/>
            <person name="Lipzen A."/>
            <person name="Chen C."/>
            <person name="Johnson J."/>
            <person name="Sharma A."/>
            <person name="Barry K."/>
            <person name="Grigoriev I.V."/>
            <person name="Spatafora J.W."/>
        </authorList>
    </citation>
    <scope>NUCLEOTIDE SEQUENCE [LARGE SCALE GENOMIC DNA]</scope>
    <source>
        <strain evidence="7 8">AM-OR11-026</strain>
    </source>
</reference>
<sequence>MAQVTCTYSITQDLNSLCPQVVPSKLPTVNHASCRNRYQHLDNDSFSSYHPSHFRRRYSLQGGVTKFVFHRREDDLEDILSDPTYFESIFHSLPHVKDLYQAQTELGMANEATARKSYSSVDMQHVGHFTLGTDLSLQDRLYLLRTGAEETSDKLNLWSLAGKMSSVNSGRSINCRSKHIYKMLSSKRGTSWCNNFGDQLQCSLEVSGRDASHW</sequence>
<dbReference type="STRING" id="1314800.A0A1B7MKW5"/>
<dbReference type="InParanoid" id="A0A1B7MKW5"/>
<dbReference type="InterPro" id="IPR009851">
    <property type="entry name" value="Mod_r"/>
</dbReference>
<evidence type="ECO:0000256" key="2">
    <source>
        <dbReference type="ARBA" id="ARBA00007617"/>
    </source>
</evidence>
<accession>A0A1B7MKW5</accession>
<evidence type="ECO:0000259" key="6">
    <source>
        <dbReference type="Pfam" id="PF07200"/>
    </source>
</evidence>
<keyword evidence="8" id="KW-1185">Reference proteome</keyword>
<evidence type="ECO:0000256" key="3">
    <source>
        <dbReference type="ARBA" id="ARBA00022448"/>
    </source>
</evidence>
<evidence type="ECO:0000256" key="5">
    <source>
        <dbReference type="ARBA" id="ARBA00022927"/>
    </source>
</evidence>
<dbReference type="GO" id="GO:0000813">
    <property type="term" value="C:ESCRT I complex"/>
    <property type="evidence" value="ECO:0007669"/>
    <property type="project" value="UniProtKB-ARBA"/>
</dbReference>
<name>A0A1B7MKW5_9AGAM</name>
<gene>
    <name evidence="7" type="ORF">K503DRAFT_537169</name>
</gene>
<dbReference type="Pfam" id="PF07200">
    <property type="entry name" value="Mod_r"/>
    <property type="match status" value="1"/>
</dbReference>
<keyword evidence="4" id="KW-0967">Endosome</keyword>
<evidence type="ECO:0000313" key="7">
    <source>
        <dbReference type="EMBL" id="OAX33253.1"/>
    </source>
</evidence>
<keyword evidence="5" id="KW-0653">Protein transport</keyword>
<comment type="similarity">
    <text evidence="2">Belongs to the VPS37 family.</text>
</comment>
<evidence type="ECO:0000256" key="4">
    <source>
        <dbReference type="ARBA" id="ARBA00022753"/>
    </source>
</evidence>
<dbReference type="OrthoDB" id="10260857at2759"/>
<comment type="subcellular location">
    <subcellularLocation>
        <location evidence="1">Endosome</location>
    </subcellularLocation>
</comment>
<organism evidence="7 8">
    <name type="scientific">Rhizopogon vinicolor AM-OR11-026</name>
    <dbReference type="NCBI Taxonomy" id="1314800"/>
    <lineage>
        <taxon>Eukaryota</taxon>
        <taxon>Fungi</taxon>
        <taxon>Dikarya</taxon>
        <taxon>Basidiomycota</taxon>
        <taxon>Agaricomycotina</taxon>
        <taxon>Agaricomycetes</taxon>
        <taxon>Agaricomycetidae</taxon>
        <taxon>Boletales</taxon>
        <taxon>Suillineae</taxon>
        <taxon>Rhizopogonaceae</taxon>
        <taxon>Rhizopogon</taxon>
    </lineage>
</organism>
<feature type="domain" description="VPS37 C-terminal" evidence="6">
    <location>
        <begin position="73"/>
        <end position="118"/>
    </location>
</feature>
<dbReference type="Proteomes" id="UP000092154">
    <property type="component" value="Unassembled WGS sequence"/>
</dbReference>
<keyword evidence="3" id="KW-0813">Transport</keyword>